<dbReference type="Proteomes" id="UP000239250">
    <property type="component" value="Chromosome"/>
</dbReference>
<keyword evidence="1" id="KW-0812">Transmembrane</keyword>
<feature type="transmembrane region" description="Helical" evidence="1">
    <location>
        <begin position="181"/>
        <end position="202"/>
    </location>
</feature>
<evidence type="ECO:0000313" key="2">
    <source>
        <dbReference type="EMBL" id="AVP49623.1"/>
    </source>
</evidence>
<feature type="transmembrane region" description="Helical" evidence="1">
    <location>
        <begin position="21"/>
        <end position="45"/>
    </location>
</feature>
<gene>
    <name evidence="2" type="ORF">C5T88_03555</name>
</gene>
<reference evidence="3" key="1">
    <citation type="submission" date="2018-02" db="EMBL/GenBank/DDBJ databases">
        <title>Firefly genomes illuminate parallel origins of bioluminescence in beetles.</title>
        <authorList>
            <person name="Fallon T.R."/>
            <person name="Lower S.E.S."/>
            <person name="Behringer M."/>
            <person name="Weng J.-K."/>
        </authorList>
    </citation>
    <scope>NUCLEOTIDE SEQUENCE [LARGE SCALE GENOMIC DNA]</scope>
</reference>
<feature type="transmembrane region" description="Helical" evidence="1">
    <location>
        <begin position="613"/>
        <end position="633"/>
    </location>
</feature>
<protein>
    <submittedName>
        <fullName evidence="2">Uncharacterized protein</fullName>
    </submittedName>
</protein>
<evidence type="ECO:0000256" key="1">
    <source>
        <dbReference type="SAM" id="Phobius"/>
    </source>
</evidence>
<proteinExistence type="predicted"/>
<evidence type="ECO:0000313" key="3">
    <source>
        <dbReference type="Proteomes" id="UP000239250"/>
    </source>
</evidence>
<dbReference type="AlphaFoldDB" id="A0A2S0NKS0"/>
<name>A0A2S0NKS0_9MOLU</name>
<sequence>MHKLQFLCNKKFFSLSIFKRISLEILTSKTWIIFTSAIFLFAIIWEILLSFSLVQIQIGDRLFTSYIPLSLMLIWITFFHIFNISQNFSKEIETGVINLEIRSGVSKSRLFWERALINKVFTFSFIFIYIFLYFFWFIVSPSETSKLIALKFTPGLFFIIIYDLFLMGVLLLIIMIKKSALIGVVGTFVFVLFAITPFVGAISSSNNLMRIPNDFASQNYSLQIAKKVNDLSEKYGENSYINRMINDMKIFKENKFTYYKDGETTPWNIDINDTYWKIAIFSTPEYKKQSSSYLRNPVYASLEDFDKNYLYDLMLTGLGSEVEKLPVFITKQKDVYPQIEYQKIYVNLSPGVKETTTWKWMERINEIGAFKTSEEKEKAYSPNQITKSLFYNDGSAYKEIANKYMRFSGEFEYFETLEKLLKQADEQETKLLNLTKEIIKGNYLLLNGGAFENFAMRESWNKFNFLKDERWNNDVKTDWTWSKFLGIAPGVRTIQKIMFNLIEKTAYVEKENGSDPFLKEDTVFKQIKAQFWNPLNVFWKQFINISNDEISDLPLDTQPFSPEPSKAVTTVYKAVGLDSLSNHKMGFDKFTGQNNGRNYESIKAIGDTINLPLSYVMMILIVLIFIALSYFIFYKKIIK</sequence>
<keyword evidence="1" id="KW-1133">Transmembrane helix</keyword>
<keyword evidence="1" id="KW-0472">Membrane</keyword>
<feature type="transmembrane region" description="Helical" evidence="1">
    <location>
        <begin position="116"/>
        <end position="136"/>
    </location>
</feature>
<organism evidence="2 3">
    <name type="scientific">Williamsoniiplasma luminosum</name>
    <dbReference type="NCBI Taxonomy" id="214888"/>
    <lineage>
        <taxon>Bacteria</taxon>
        <taxon>Bacillati</taxon>
        <taxon>Mycoplasmatota</taxon>
        <taxon>Mollicutes</taxon>
        <taxon>Entomoplasmatales</taxon>
        <taxon>Williamsoniiplasma</taxon>
    </lineage>
</organism>
<feature type="transmembrane region" description="Helical" evidence="1">
    <location>
        <begin position="156"/>
        <end position="174"/>
    </location>
</feature>
<dbReference type="EMBL" id="CP027019">
    <property type="protein sequence ID" value="AVP49623.1"/>
    <property type="molecule type" value="Genomic_DNA"/>
</dbReference>
<accession>A0A2S0NKS0</accession>
<feature type="transmembrane region" description="Helical" evidence="1">
    <location>
        <begin position="65"/>
        <end position="82"/>
    </location>
</feature>